<proteinExistence type="predicted"/>
<dbReference type="GO" id="GO:0006335">
    <property type="term" value="P:DNA replication-dependent chromatin assembly"/>
    <property type="evidence" value="ECO:0007669"/>
    <property type="project" value="TreeGrafter"/>
</dbReference>
<dbReference type="InterPro" id="IPR051730">
    <property type="entry name" value="NASP-like"/>
</dbReference>
<dbReference type="Gene3D" id="1.25.40.10">
    <property type="entry name" value="Tetratricopeptide repeat domain"/>
    <property type="match status" value="1"/>
</dbReference>
<evidence type="ECO:0000256" key="3">
    <source>
        <dbReference type="SAM" id="Coils"/>
    </source>
</evidence>
<dbReference type="Gene3D" id="3.80.10.10">
    <property type="entry name" value="Ribonuclease Inhibitor"/>
    <property type="match status" value="1"/>
</dbReference>
<sequence>MEQIHGIDVSWMTHHEGLKDRKPSARRSTISSDRGHTPPASPVSTRVTTAKVANNTDTAPMGDGAQPIPIPQRPASLTKVNSNSEKTGMATSASLTRRPSWFSNISQKLSGSGGQSPPPQSSNPPTKDVDEITVPKITPAKNAVLAHAAKHQGEGPYTPAPPKGSTQTGIMHVFRKLSSSSPGQLRPALKGANSHGLVERRILNVDQHRERCPLEELHQAKLRRVAFSVDVEIAPMPRYNSAEPVTIQGTTGGDKHERRKLVEKGEGEALKHPKTVESQKEHDGLVKVSGEQLPKEPEKEGQQIKDVPAKKEADAPANGQIPVEIHWDTDDTSDPSLPAAPKVQAAPTTNPVRIYRRCCQLRETPILKKITEQLMDPSNTTPAGIVEKLDLTDYWMQLADLVTLGDYLAVVPVKEVVLEHCGLTDEGLRVVLAGLLAARKTIKSARRRSAAVPYGLVEQGGVVERLVLKNNKIGPEGWAHLCLFLCMCKSLVSLDVADIAFPKPPQQPATNGHGLHFNKSDEKAPLDTCTLLAKSIGERLGGSTLELLNLSNTGLSNNQLGKLLDSIMLCGVRRVGLARLGLDADGLEHVKRYLTSGKCEGLDLGGNDLRDQCENLGNALDEHNGLWALSLAECNLKPASLCKLLPQLSKLSNFRFLDLSHNEELFKSDPSAVGVLRRYLPKMETVKRLHLSGCALKAEQVIALAEVIPEMKSIAHICFLQNPELTKLASASTEESQEEASALYASLLAATRISPSLVCVDIDVPTEGTGEVVKALAKQIVAYCLRNMGHLQLSNGGDAINEILAHGDKDPGYPDVLQHLVGHDVTQVDDTDDEDLAPDDDYIVGGTGVAKALACCLDNRGDASRRNSGEFARDLETGVTFRPPFRRARKAKDVSKHLLLSARKIRHRLDPALAKAKVLADRSNSDRGTYYRLLFLRNTLDGIIKRFEDEFPETKEAADSGDSAVSVSPPDSTLEKSTTRNSISSGEAEAEHIAGHSDALNREEGRALRTGHKFRSGWMTSEQYQLLSSAGLEELKKDAHQVQIFNDVIDELDDEEVNRLREEKGVLRLFHENRELIVEACQRTDPEYWAKFVESQEKAKANVQVSQPKPSVPVAVADEEASITNFPLNAEQRSLSLKVSLADLTARASALYSQRKYEEAAEVYAQAAEMQAEMNGELSPENAEILFLYGRSLFKVGQGKSDVLGGRAPAEGKAAKKPKGKKANGAAASKRAEVKAEPAPVEAEDTPEADRVAQEAVKIIADETEAGKAEKKEVEAKKPLFQFTGDENWDDSEGEEDEEVDDAAGGEEDEEEDDDLATAFEILDLARVLLKKQLDEKLAEDETEGKGKEKAEDGDDETSGAGVRHIKERLADTHDLLAEISLENERYPNAIADARESLNYKLQLYGDDSEIIAEAHFKLSLALEFASVTSQEDEEGSAAAAGQQKEVNQELRDEAAKELQAAIDSTKLKLQNKEVELAAVHSPEDNDLTRKQIHETKEIIADMEQRLVDLRGPPIDVKAALGVDPMGGILGAALGESSAQTEARIEEAKKTATDLTGLVRKKDKKSSAPASAAGSSSNGKRKAEDDATSEEGGKKARKEEESAA</sequence>
<dbReference type="SUPFAM" id="SSF52047">
    <property type="entry name" value="RNI-like"/>
    <property type="match status" value="1"/>
</dbReference>
<feature type="compositionally biased region" description="Polar residues" evidence="4">
    <location>
        <begin position="78"/>
        <end position="109"/>
    </location>
</feature>
<dbReference type="EMBL" id="LKEB01000050">
    <property type="protein sequence ID" value="ROW03163.1"/>
    <property type="molecule type" value="Genomic_DNA"/>
</dbReference>
<keyword evidence="1" id="KW-0677">Repeat</keyword>
<feature type="region of interest" description="Disordered" evidence="4">
    <location>
        <begin position="1337"/>
        <end position="1365"/>
    </location>
</feature>
<feature type="compositionally biased region" description="Basic and acidic residues" evidence="4">
    <location>
        <begin position="293"/>
        <end position="314"/>
    </location>
</feature>
<name>A0A423WIC5_9PEZI</name>
<feature type="compositionally biased region" description="Basic and acidic residues" evidence="4">
    <location>
        <begin position="1543"/>
        <end position="1552"/>
    </location>
</feature>
<dbReference type="InParanoid" id="A0A423WIC5"/>
<feature type="compositionally biased region" description="Basic and acidic residues" evidence="4">
    <location>
        <begin position="1581"/>
        <end position="1604"/>
    </location>
</feature>
<evidence type="ECO:0000256" key="4">
    <source>
        <dbReference type="SAM" id="MobiDB-lite"/>
    </source>
</evidence>
<dbReference type="SMART" id="SM00368">
    <property type="entry name" value="LRR_RI"/>
    <property type="match status" value="3"/>
</dbReference>
<accession>A0A423WIC5</accession>
<dbReference type="GO" id="GO:0042393">
    <property type="term" value="F:histone binding"/>
    <property type="evidence" value="ECO:0007669"/>
    <property type="project" value="TreeGrafter"/>
</dbReference>
<feature type="region of interest" description="Disordered" evidence="4">
    <location>
        <begin position="1202"/>
        <end position="1251"/>
    </location>
</feature>
<feature type="compositionally biased region" description="Low complexity" evidence="4">
    <location>
        <begin position="960"/>
        <end position="972"/>
    </location>
</feature>
<dbReference type="GO" id="GO:0005654">
    <property type="term" value="C:nucleoplasm"/>
    <property type="evidence" value="ECO:0007669"/>
    <property type="project" value="TreeGrafter"/>
</dbReference>
<dbReference type="Pfam" id="PF10516">
    <property type="entry name" value="SHNi-TPR"/>
    <property type="match status" value="1"/>
</dbReference>
<dbReference type="STRING" id="1230097.A0A423WIC5"/>
<dbReference type="PANTHER" id="PTHR15081:SF1">
    <property type="entry name" value="NUCLEAR AUTOANTIGENIC SPERM PROTEIN"/>
    <property type="match status" value="1"/>
</dbReference>
<dbReference type="InterPro" id="IPR019544">
    <property type="entry name" value="Tetratricopeptide_SHNi-TPR_dom"/>
</dbReference>
<feature type="region of interest" description="Disordered" evidence="4">
    <location>
        <begin position="265"/>
        <end position="317"/>
    </location>
</feature>
<feature type="region of interest" description="Disordered" evidence="4">
    <location>
        <begin position="1264"/>
        <end position="1317"/>
    </location>
</feature>
<keyword evidence="7" id="KW-1185">Reference proteome</keyword>
<protein>
    <recommendedName>
        <fullName evidence="5">Tetratricopeptide SHNi-TPR domain-containing protein</fullName>
    </recommendedName>
</protein>
<evidence type="ECO:0000313" key="6">
    <source>
        <dbReference type="EMBL" id="ROW03163.1"/>
    </source>
</evidence>
<evidence type="ECO:0000259" key="5">
    <source>
        <dbReference type="Pfam" id="PF10516"/>
    </source>
</evidence>
<dbReference type="InterPro" id="IPR011990">
    <property type="entry name" value="TPR-like_helical_dom_sf"/>
</dbReference>
<dbReference type="PANTHER" id="PTHR15081">
    <property type="entry name" value="NUCLEAR AUTOANTIGENIC SPERM PROTEIN NASP -RELATED"/>
    <property type="match status" value="1"/>
</dbReference>
<feature type="coiled-coil region" evidence="3">
    <location>
        <begin position="1456"/>
        <end position="1506"/>
    </location>
</feature>
<feature type="compositionally biased region" description="Basic and acidic residues" evidence="4">
    <location>
        <begin position="13"/>
        <end position="23"/>
    </location>
</feature>
<comment type="caution">
    <text evidence="6">The sequence shown here is derived from an EMBL/GenBank/DDBJ whole genome shotgun (WGS) entry which is preliminary data.</text>
</comment>
<evidence type="ECO:0000313" key="7">
    <source>
        <dbReference type="Proteomes" id="UP000285146"/>
    </source>
</evidence>
<feature type="compositionally biased region" description="Basic and acidic residues" evidence="4">
    <location>
        <begin position="265"/>
        <end position="285"/>
    </location>
</feature>
<dbReference type="SUPFAM" id="SSF48452">
    <property type="entry name" value="TPR-like"/>
    <property type="match status" value="1"/>
</dbReference>
<feature type="compositionally biased region" description="Polar residues" evidence="4">
    <location>
        <begin position="42"/>
        <end position="58"/>
    </location>
</feature>
<keyword evidence="3" id="KW-0175">Coiled coil</keyword>
<feature type="domain" description="Tetratricopeptide SHNi-TPR" evidence="5">
    <location>
        <begin position="1371"/>
        <end position="1405"/>
    </location>
</feature>
<feature type="region of interest" description="Disordered" evidence="4">
    <location>
        <begin position="1535"/>
        <end position="1604"/>
    </location>
</feature>
<feature type="compositionally biased region" description="Basic and acidic residues" evidence="4">
    <location>
        <begin position="1265"/>
        <end position="1278"/>
    </location>
</feature>
<evidence type="ECO:0000256" key="2">
    <source>
        <dbReference type="ARBA" id="ARBA00022803"/>
    </source>
</evidence>
<gene>
    <name evidence="6" type="ORF">VPNG_08120</name>
</gene>
<feature type="compositionally biased region" description="Acidic residues" evidence="4">
    <location>
        <begin position="1287"/>
        <end position="1316"/>
    </location>
</feature>
<organism evidence="6 7">
    <name type="scientific">Cytospora leucostoma</name>
    <dbReference type="NCBI Taxonomy" id="1230097"/>
    <lineage>
        <taxon>Eukaryota</taxon>
        <taxon>Fungi</taxon>
        <taxon>Dikarya</taxon>
        <taxon>Ascomycota</taxon>
        <taxon>Pezizomycotina</taxon>
        <taxon>Sordariomycetes</taxon>
        <taxon>Sordariomycetidae</taxon>
        <taxon>Diaporthales</taxon>
        <taxon>Cytosporaceae</taxon>
        <taxon>Cytospora</taxon>
    </lineage>
</organism>
<dbReference type="OrthoDB" id="8436363at2759"/>
<dbReference type="InterPro" id="IPR032675">
    <property type="entry name" value="LRR_dom_sf"/>
</dbReference>
<keyword evidence="2" id="KW-0802">TPR repeat</keyword>
<evidence type="ECO:0000256" key="1">
    <source>
        <dbReference type="ARBA" id="ARBA00022737"/>
    </source>
</evidence>
<dbReference type="GO" id="GO:0034080">
    <property type="term" value="P:CENP-A containing chromatin assembly"/>
    <property type="evidence" value="ECO:0007669"/>
    <property type="project" value="TreeGrafter"/>
</dbReference>
<reference evidence="6 7" key="1">
    <citation type="submission" date="2015-09" db="EMBL/GenBank/DDBJ databases">
        <title>Host preference determinants of Valsa canker pathogens revealed by comparative genomics.</title>
        <authorList>
            <person name="Yin Z."/>
            <person name="Huang L."/>
        </authorList>
    </citation>
    <scope>NUCLEOTIDE SEQUENCE [LARGE SCALE GENOMIC DNA]</scope>
    <source>
        <strain evidence="6 7">SXYLt</strain>
    </source>
</reference>
<feature type="compositionally biased region" description="Low complexity" evidence="4">
    <location>
        <begin position="1567"/>
        <end position="1578"/>
    </location>
</feature>
<feature type="region of interest" description="Disordered" evidence="4">
    <location>
        <begin position="954"/>
        <end position="997"/>
    </location>
</feature>
<dbReference type="Proteomes" id="UP000285146">
    <property type="component" value="Unassembled WGS sequence"/>
</dbReference>
<feature type="region of interest" description="Disordered" evidence="4">
    <location>
        <begin position="1"/>
        <end position="130"/>
    </location>
</feature>